<dbReference type="PIRSF" id="PIRSF036773">
    <property type="entry name" value="HIRIP5"/>
    <property type="match status" value="1"/>
</dbReference>
<dbReference type="FunFam" id="3.30.300.130:FF:000001">
    <property type="entry name" value="NFU1 iron-sulfur cluster scaffold"/>
    <property type="match status" value="1"/>
</dbReference>
<dbReference type="OrthoDB" id="565552at2759"/>
<dbReference type="GO" id="GO:0005739">
    <property type="term" value="C:mitochondrion"/>
    <property type="evidence" value="ECO:0007669"/>
    <property type="project" value="TreeGrafter"/>
</dbReference>
<evidence type="ECO:0000313" key="3">
    <source>
        <dbReference type="EMBL" id="KRX07180.1"/>
    </source>
</evidence>
<dbReference type="OMA" id="IFEHIME"/>
<dbReference type="InterPro" id="IPR034904">
    <property type="entry name" value="FSCA_dom_sf"/>
</dbReference>
<dbReference type="GO" id="GO:0005506">
    <property type="term" value="F:iron ion binding"/>
    <property type="evidence" value="ECO:0007669"/>
    <property type="project" value="InterPro"/>
</dbReference>
<dbReference type="GO" id="GO:0016226">
    <property type="term" value="P:iron-sulfur cluster assembly"/>
    <property type="evidence" value="ECO:0007669"/>
    <property type="project" value="InterPro"/>
</dbReference>
<dbReference type="SMART" id="SM00932">
    <property type="entry name" value="Nfu_N"/>
    <property type="match status" value="1"/>
</dbReference>
<dbReference type="AlphaFoldDB" id="A0A0V0QXV3"/>
<dbReference type="InterPro" id="IPR001075">
    <property type="entry name" value="NIF_FeS_clus_asmbl_NifU_C"/>
</dbReference>
<dbReference type="SUPFAM" id="SSF117916">
    <property type="entry name" value="Fe-S cluster assembly (FSCA) domain-like"/>
    <property type="match status" value="1"/>
</dbReference>
<dbReference type="Pfam" id="PF08712">
    <property type="entry name" value="Nfu_N"/>
    <property type="match status" value="1"/>
</dbReference>
<dbReference type="InterPro" id="IPR035433">
    <property type="entry name" value="NFU1-like"/>
</dbReference>
<proteinExistence type="inferred from homology"/>
<dbReference type="PANTHER" id="PTHR11178">
    <property type="entry name" value="IRON-SULFUR CLUSTER SCAFFOLD PROTEIN NFU-RELATED"/>
    <property type="match status" value="1"/>
</dbReference>
<dbReference type="Gene3D" id="3.30.1370.70">
    <property type="entry name" value="Scaffold protein Nfu/NifU, N-terminal domain"/>
    <property type="match status" value="1"/>
</dbReference>
<name>A0A0V0QXV3_PSEPJ</name>
<dbReference type="InterPro" id="IPR014824">
    <property type="entry name" value="Nfu/NifU_N"/>
</dbReference>
<reference evidence="3 4" key="1">
    <citation type="journal article" date="2015" name="Sci. Rep.">
        <title>Genome of the facultative scuticociliatosis pathogen Pseudocohnilembus persalinus provides insight into its virulence through horizontal gene transfer.</title>
        <authorList>
            <person name="Xiong J."/>
            <person name="Wang G."/>
            <person name="Cheng J."/>
            <person name="Tian M."/>
            <person name="Pan X."/>
            <person name="Warren A."/>
            <person name="Jiang C."/>
            <person name="Yuan D."/>
            <person name="Miao W."/>
        </authorList>
    </citation>
    <scope>NUCLEOTIDE SEQUENCE [LARGE SCALE GENOMIC DNA]</scope>
    <source>
        <strain evidence="3">36N120E</strain>
    </source>
</reference>
<protein>
    <submittedName>
        <fullName evidence="3">NIF system FeS cluster assembly, NifU-like scaffold, N-terminal</fullName>
    </submittedName>
</protein>
<sequence>MESGTMDFVAPRFTHISPMARELFNVDGVTRVFYGKDYISISKVQDVSWGELKPQIFQIITEQFEGFKPLFTDQPESEDTKINEDDSEAVQFIKEILDNRIRPSIQEDGGDIVYRSFDEENGIVHLYLKGSCTSCPSSENTLKFGIEKMLKHYVAEVNEVQATDYSGQEQEAEQE</sequence>
<comment type="caution">
    <text evidence="3">The sequence shown here is derived from an EMBL/GenBank/DDBJ whole genome shotgun (WGS) entry which is preliminary data.</text>
</comment>
<evidence type="ECO:0000313" key="4">
    <source>
        <dbReference type="Proteomes" id="UP000054937"/>
    </source>
</evidence>
<dbReference type="InParanoid" id="A0A0V0QXV3"/>
<evidence type="ECO:0000256" key="1">
    <source>
        <dbReference type="ARBA" id="ARBA00006420"/>
    </source>
</evidence>
<evidence type="ECO:0000259" key="2">
    <source>
        <dbReference type="SMART" id="SM00932"/>
    </source>
</evidence>
<comment type="similarity">
    <text evidence="1">Belongs to the NifU family.</text>
</comment>
<dbReference type="GO" id="GO:0051536">
    <property type="term" value="F:iron-sulfur cluster binding"/>
    <property type="evidence" value="ECO:0007669"/>
    <property type="project" value="InterPro"/>
</dbReference>
<dbReference type="PANTHER" id="PTHR11178:SF1">
    <property type="entry name" value="NFU1 IRON-SULFUR CLUSTER SCAFFOLD HOMOLOG, MITOCHONDRIAL"/>
    <property type="match status" value="1"/>
</dbReference>
<keyword evidence="4" id="KW-1185">Reference proteome</keyword>
<dbReference type="EMBL" id="LDAU01000085">
    <property type="protein sequence ID" value="KRX07180.1"/>
    <property type="molecule type" value="Genomic_DNA"/>
</dbReference>
<dbReference type="Pfam" id="PF01106">
    <property type="entry name" value="NifU"/>
    <property type="match status" value="1"/>
</dbReference>
<dbReference type="InterPro" id="IPR036498">
    <property type="entry name" value="Nfu/NifU_N_sf"/>
</dbReference>
<gene>
    <name evidence="3" type="ORF">PPERSA_00337</name>
</gene>
<dbReference type="Gene3D" id="3.30.300.130">
    <property type="entry name" value="Fe-S cluster assembly (FSCA)"/>
    <property type="match status" value="1"/>
</dbReference>
<dbReference type="Proteomes" id="UP000054937">
    <property type="component" value="Unassembled WGS sequence"/>
</dbReference>
<organism evidence="3 4">
    <name type="scientific">Pseudocohnilembus persalinus</name>
    <name type="common">Ciliate</name>
    <dbReference type="NCBI Taxonomy" id="266149"/>
    <lineage>
        <taxon>Eukaryota</taxon>
        <taxon>Sar</taxon>
        <taxon>Alveolata</taxon>
        <taxon>Ciliophora</taxon>
        <taxon>Intramacronucleata</taxon>
        <taxon>Oligohymenophorea</taxon>
        <taxon>Scuticociliatia</taxon>
        <taxon>Philasterida</taxon>
        <taxon>Pseudocohnilembidae</taxon>
        <taxon>Pseudocohnilembus</taxon>
    </lineage>
</organism>
<feature type="domain" description="Scaffold protein Nfu/NifU N-terminal" evidence="2">
    <location>
        <begin position="1"/>
        <end position="67"/>
    </location>
</feature>
<dbReference type="SUPFAM" id="SSF110836">
    <property type="entry name" value="Hypothetical protein SAV1430"/>
    <property type="match status" value="1"/>
</dbReference>
<accession>A0A0V0QXV3</accession>